<feature type="region of interest" description="Disordered" evidence="1">
    <location>
        <begin position="108"/>
        <end position="234"/>
    </location>
</feature>
<organism evidence="3 4">
    <name type="scientific">Zasmidium cellare ATCC 36951</name>
    <dbReference type="NCBI Taxonomy" id="1080233"/>
    <lineage>
        <taxon>Eukaryota</taxon>
        <taxon>Fungi</taxon>
        <taxon>Dikarya</taxon>
        <taxon>Ascomycota</taxon>
        <taxon>Pezizomycotina</taxon>
        <taxon>Dothideomycetes</taxon>
        <taxon>Dothideomycetidae</taxon>
        <taxon>Mycosphaerellales</taxon>
        <taxon>Mycosphaerellaceae</taxon>
        <taxon>Zasmidium</taxon>
    </lineage>
</organism>
<dbReference type="GeneID" id="54561908"/>
<proteinExistence type="predicted"/>
<dbReference type="AlphaFoldDB" id="A0A6A6C6N4"/>
<protein>
    <recommendedName>
        <fullName evidence="2">Bacteriophage T5 Orf172 DNA-binding domain-containing protein</fullName>
    </recommendedName>
</protein>
<dbReference type="RefSeq" id="XP_033662749.1">
    <property type="nucleotide sequence ID" value="XM_033808636.1"/>
</dbReference>
<dbReference type="OrthoDB" id="3511049at2759"/>
<evidence type="ECO:0000256" key="1">
    <source>
        <dbReference type="SAM" id="MobiDB-lite"/>
    </source>
</evidence>
<sequence length="472" mass="54567">MEPMTPEPQRPFSIPTFAQVQSAFRNDPTMTTFPCLMHNARVGECVLLGATQVQNASLILCSDLPTTLRDVWNVINCLVCIQHQGDRIYTHKHRVKDHWQMEFPNLDLSSSPMPRSRYSLCSSPRQALRSTPLRSARAQTSSHRRNEEEPVTPIPERQQTDAEDVTDNDVDMDDEPFIATPDSTRTPSVAETEESDHYTSAEEDRTPSPSPNPPPRRTSSPFSPQRTFTPGSSSTWPLWRIRQDVRHLLIEPLPLPKAHGILYAIESLQHHKVKIGWTMRKNPNERFKELEKQHGAPLGNSWYLDGIPYVQLRRLEELVHADLAKYQCDFRVPFGRGSGARVHREWFDIDMHTASTTIDFWWAAMRHLRIKPGRELDERVRGRLNTQGAMFEVKQQNVDGRFGDYRDHEKTLGLWRELLRVPQRRAKTWMDRWRLVVFAAVAWFCCTEWMPSHAGSWGKSTMLLFAIAVSWL</sequence>
<dbReference type="Pfam" id="PF10544">
    <property type="entry name" value="T5orf172"/>
    <property type="match status" value="1"/>
</dbReference>
<dbReference type="EMBL" id="ML993616">
    <property type="protein sequence ID" value="KAF2161860.1"/>
    <property type="molecule type" value="Genomic_DNA"/>
</dbReference>
<dbReference type="Proteomes" id="UP000799537">
    <property type="component" value="Unassembled WGS sequence"/>
</dbReference>
<feature type="domain" description="Bacteriophage T5 Orf172 DNA-binding" evidence="2">
    <location>
        <begin position="260"/>
        <end position="361"/>
    </location>
</feature>
<dbReference type="InterPro" id="IPR018306">
    <property type="entry name" value="Phage_T5_Orf172_DNA-bd"/>
</dbReference>
<evidence type="ECO:0000313" key="4">
    <source>
        <dbReference type="Proteomes" id="UP000799537"/>
    </source>
</evidence>
<feature type="compositionally biased region" description="Acidic residues" evidence="1">
    <location>
        <begin position="161"/>
        <end position="176"/>
    </location>
</feature>
<reference evidence="3" key="1">
    <citation type="journal article" date="2020" name="Stud. Mycol.">
        <title>101 Dothideomycetes genomes: a test case for predicting lifestyles and emergence of pathogens.</title>
        <authorList>
            <person name="Haridas S."/>
            <person name="Albert R."/>
            <person name="Binder M."/>
            <person name="Bloem J."/>
            <person name="Labutti K."/>
            <person name="Salamov A."/>
            <person name="Andreopoulos B."/>
            <person name="Baker S."/>
            <person name="Barry K."/>
            <person name="Bills G."/>
            <person name="Bluhm B."/>
            <person name="Cannon C."/>
            <person name="Castanera R."/>
            <person name="Culley D."/>
            <person name="Daum C."/>
            <person name="Ezra D."/>
            <person name="Gonzalez J."/>
            <person name="Henrissat B."/>
            <person name="Kuo A."/>
            <person name="Liang C."/>
            <person name="Lipzen A."/>
            <person name="Lutzoni F."/>
            <person name="Magnuson J."/>
            <person name="Mondo S."/>
            <person name="Nolan M."/>
            <person name="Ohm R."/>
            <person name="Pangilinan J."/>
            <person name="Park H.-J."/>
            <person name="Ramirez L."/>
            <person name="Alfaro M."/>
            <person name="Sun H."/>
            <person name="Tritt A."/>
            <person name="Yoshinaga Y."/>
            <person name="Zwiers L.-H."/>
            <person name="Turgeon B."/>
            <person name="Goodwin S."/>
            <person name="Spatafora J."/>
            <person name="Crous P."/>
            <person name="Grigoriev I."/>
        </authorList>
    </citation>
    <scope>NUCLEOTIDE SEQUENCE</scope>
    <source>
        <strain evidence="3">ATCC 36951</strain>
    </source>
</reference>
<feature type="compositionally biased region" description="Basic and acidic residues" evidence="1">
    <location>
        <begin position="195"/>
        <end position="206"/>
    </location>
</feature>
<feature type="compositionally biased region" description="Polar residues" evidence="1">
    <location>
        <begin position="108"/>
        <end position="141"/>
    </location>
</feature>
<gene>
    <name evidence="3" type="ORF">M409DRAFT_27589</name>
</gene>
<feature type="compositionally biased region" description="Low complexity" evidence="1">
    <location>
        <begin position="217"/>
        <end position="227"/>
    </location>
</feature>
<evidence type="ECO:0000313" key="3">
    <source>
        <dbReference type="EMBL" id="KAF2161860.1"/>
    </source>
</evidence>
<accession>A0A6A6C6N4</accession>
<name>A0A6A6C6N4_ZASCE</name>
<evidence type="ECO:0000259" key="2">
    <source>
        <dbReference type="Pfam" id="PF10544"/>
    </source>
</evidence>
<keyword evidence="4" id="KW-1185">Reference proteome</keyword>